<feature type="domain" description="Type VII secretion system protein EccE" evidence="2">
    <location>
        <begin position="227"/>
        <end position="341"/>
    </location>
</feature>
<organism evidence="3 4">
    <name type="scientific">Nocardioides terrae</name>
    <dbReference type="NCBI Taxonomy" id="574651"/>
    <lineage>
        <taxon>Bacteria</taxon>
        <taxon>Bacillati</taxon>
        <taxon>Actinomycetota</taxon>
        <taxon>Actinomycetes</taxon>
        <taxon>Propionibacteriales</taxon>
        <taxon>Nocardioidaceae</taxon>
        <taxon>Nocardioides</taxon>
    </lineage>
</organism>
<dbReference type="AlphaFoldDB" id="A0A1I1NI21"/>
<sequence length="487" mass="52913">MTAQAEPTTYVFGMRDRGGLLLGFRAPQLALLGVGAAVTLMGFLSAGGRGGMVGAALAGAAAFLALFPVQGRCLIDWCGPLLGYGYQRITGQGRYLGGPTALHRARHLPQLDLPGLAQGLKVYEASTPRGDVAVLKLRDRWTVVLEVLSPTYVLADRASQERRVAAWGALLAQCGQEGSRVAGLQWLERTIPDTGRGLHEWWEEAGHPETPFGPAYERLIDEAGPTATRHETYLAVSLDTHRIHRLMKQAGGGPEGAAKVVLAEVAWIHQALTRAELDVRAVLDSHDIAGLVRTQYDSSATRLDQDRRGRRTPLFAAGPMAAVAEWSRYCTDGDLHAVYWIAEWPAVPVEAAWCYPLLALSGVRRTVSVTSAPIPPSKSMRDTRGHRVAKRADAAQRRRLGQIETAQDDEEQIALERREQELVHGHTEYRFTGWVTVTATTADDLDAACALVEQSAVRSALILRRVYGVVDQAFTAAALPLNEGVRS</sequence>
<dbReference type="Proteomes" id="UP000198832">
    <property type="component" value="Unassembled WGS sequence"/>
</dbReference>
<dbReference type="NCBIfam" id="NF042935">
    <property type="entry name" value="SCO6880_fam"/>
    <property type="match status" value="1"/>
</dbReference>
<evidence type="ECO:0000313" key="3">
    <source>
        <dbReference type="EMBL" id="SFC97066.1"/>
    </source>
</evidence>
<dbReference type="OrthoDB" id="3859571at2"/>
<dbReference type="EMBL" id="FOLB01000017">
    <property type="protein sequence ID" value="SFC97066.1"/>
    <property type="molecule type" value="Genomic_DNA"/>
</dbReference>
<protein>
    <recommendedName>
        <fullName evidence="2">Type VII secretion system protein EccE domain-containing protein</fullName>
    </recommendedName>
</protein>
<keyword evidence="1" id="KW-0812">Transmembrane</keyword>
<gene>
    <name evidence="3" type="ORF">SAMN04487968_11727</name>
</gene>
<keyword evidence="4" id="KW-1185">Reference proteome</keyword>
<keyword evidence="1" id="KW-0472">Membrane</keyword>
<accession>A0A1I1NI21</accession>
<proteinExistence type="predicted"/>
<dbReference type="RefSeq" id="WP_091126390.1">
    <property type="nucleotide sequence ID" value="NZ_FOLB01000017.1"/>
</dbReference>
<keyword evidence="1" id="KW-1133">Transmembrane helix</keyword>
<reference evidence="3 4" key="1">
    <citation type="submission" date="2016-10" db="EMBL/GenBank/DDBJ databases">
        <authorList>
            <person name="de Groot N.N."/>
        </authorList>
    </citation>
    <scope>NUCLEOTIDE SEQUENCE [LARGE SCALE GENOMIC DNA]</scope>
    <source>
        <strain evidence="3 4">CGMCC 1.7056</strain>
    </source>
</reference>
<evidence type="ECO:0000313" key="4">
    <source>
        <dbReference type="Proteomes" id="UP000198832"/>
    </source>
</evidence>
<dbReference type="Pfam" id="PF11203">
    <property type="entry name" value="EccE"/>
    <property type="match status" value="1"/>
</dbReference>
<dbReference type="STRING" id="574651.SAMN04487968_11727"/>
<name>A0A1I1NI21_9ACTN</name>
<feature type="transmembrane region" description="Helical" evidence="1">
    <location>
        <begin position="20"/>
        <end position="44"/>
    </location>
</feature>
<dbReference type="InterPro" id="IPR050051">
    <property type="entry name" value="EccE_dom"/>
</dbReference>
<evidence type="ECO:0000259" key="2">
    <source>
        <dbReference type="Pfam" id="PF11203"/>
    </source>
</evidence>
<dbReference type="InterPro" id="IPR049978">
    <property type="entry name" value="SCO6880-like"/>
</dbReference>
<evidence type="ECO:0000256" key="1">
    <source>
        <dbReference type="SAM" id="Phobius"/>
    </source>
</evidence>